<dbReference type="GO" id="GO:0016887">
    <property type="term" value="F:ATP hydrolysis activity"/>
    <property type="evidence" value="ECO:0007669"/>
    <property type="project" value="InterPro"/>
</dbReference>
<evidence type="ECO:0000259" key="5">
    <source>
        <dbReference type="Pfam" id="PF13476"/>
    </source>
</evidence>
<proteinExistence type="inferred from homology"/>
<feature type="compositionally biased region" description="Basic and acidic residues" evidence="4">
    <location>
        <begin position="33"/>
        <end position="54"/>
    </location>
</feature>
<dbReference type="InParanoid" id="A0A1B7NF30"/>
<feature type="compositionally biased region" description="Acidic residues" evidence="4">
    <location>
        <begin position="71"/>
        <end position="86"/>
    </location>
</feature>
<keyword evidence="3" id="KW-0175">Coiled coil</keyword>
<evidence type="ECO:0000313" key="6">
    <source>
        <dbReference type="EMBL" id="OAX43369.1"/>
    </source>
</evidence>
<dbReference type="SUPFAM" id="SSF52540">
    <property type="entry name" value="P-loop containing nucleoside triphosphate hydrolases"/>
    <property type="match status" value="1"/>
</dbReference>
<sequence length="432" mass="48883">MNMARRTRPDAEGDTDSLKENSVLPNGLNEAQAKVKQEKVKGEKGKGKATRIEPEATDEEPDHTQAVDNTNADDDADADADPENEEGSPRSRKRARANTEGEIIPSSPKREQVMTLPRDDDGFIPGSIVRIQLHNFLTYDWVEFRPGPYLNMILGPNGTGKSSIACAICLGLNWPPSILGRANEISSFVKHGKESGYIEIELKGAKGQKNLTIRRNLSAKSKGSTLSLNGKSCTGKEISTRMAKLNVQVGNLCSFLPQDKVSEFAQMTPQQLLRETQRAAGDINLTTWHDTLITAGKELKNLQDKVNDEQERLKTMQDRNGQLERDVQRYQERKRIEKEIAVLEVLIPVNEYHEAKERYQRAKDRQRDLHARVRKLKDRNAPAHAKLEQLAIQHKECEKAREKKKTASRQKFQQMKNKWNATQRTSLTDWTV</sequence>
<feature type="domain" description="Rad50/SbcC-type AAA" evidence="5">
    <location>
        <begin position="130"/>
        <end position="340"/>
    </location>
</feature>
<dbReference type="InterPro" id="IPR038729">
    <property type="entry name" value="Rad50/SbcC_AAA"/>
</dbReference>
<organism evidence="6 7">
    <name type="scientific">Rhizopogon vinicolor AM-OR11-026</name>
    <dbReference type="NCBI Taxonomy" id="1314800"/>
    <lineage>
        <taxon>Eukaryota</taxon>
        <taxon>Fungi</taxon>
        <taxon>Dikarya</taxon>
        <taxon>Basidiomycota</taxon>
        <taxon>Agaricomycotina</taxon>
        <taxon>Agaricomycetes</taxon>
        <taxon>Agaricomycetidae</taxon>
        <taxon>Boletales</taxon>
        <taxon>Suillineae</taxon>
        <taxon>Rhizopogonaceae</taxon>
        <taxon>Rhizopogon</taxon>
    </lineage>
</organism>
<gene>
    <name evidence="6" type="ORF">K503DRAFT_168477</name>
</gene>
<protein>
    <recommendedName>
        <fullName evidence="2">Structural maintenance of chromosomes protein 5</fullName>
    </recommendedName>
</protein>
<evidence type="ECO:0000313" key="7">
    <source>
        <dbReference type="Proteomes" id="UP000092154"/>
    </source>
</evidence>
<evidence type="ECO:0000256" key="1">
    <source>
        <dbReference type="ARBA" id="ARBA00010171"/>
    </source>
</evidence>
<dbReference type="STRING" id="1314800.A0A1B7NF30"/>
<feature type="region of interest" description="Disordered" evidence="4">
    <location>
        <begin position="1"/>
        <end position="117"/>
    </location>
</feature>
<evidence type="ECO:0000256" key="4">
    <source>
        <dbReference type="SAM" id="MobiDB-lite"/>
    </source>
</evidence>
<dbReference type="PANTHER" id="PTHR45916:SF1">
    <property type="entry name" value="STRUCTURAL MAINTENANCE OF CHROMOSOMES PROTEIN 5"/>
    <property type="match status" value="1"/>
</dbReference>
<dbReference type="GO" id="GO:0000724">
    <property type="term" value="P:double-strand break repair via homologous recombination"/>
    <property type="evidence" value="ECO:0007669"/>
    <property type="project" value="TreeGrafter"/>
</dbReference>
<feature type="region of interest" description="Disordered" evidence="4">
    <location>
        <begin position="402"/>
        <end position="432"/>
    </location>
</feature>
<dbReference type="AlphaFoldDB" id="A0A1B7NF30"/>
<reference evidence="6 7" key="1">
    <citation type="submission" date="2016-06" db="EMBL/GenBank/DDBJ databases">
        <title>Comparative genomics of the ectomycorrhizal sister species Rhizopogon vinicolor and Rhizopogon vesiculosus (Basidiomycota: Boletales) reveals a divergence of the mating type B locus.</title>
        <authorList>
            <consortium name="DOE Joint Genome Institute"/>
            <person name="Mujic A.B."/>
            <person name="Kuo A."/>
            <person name="Tritt A."/>
            <person name="Lipzen A."/>
            <person name="Chen C."/>
            <person name="Johnson J."/>
            <person name="Sharma A."/>
            <person name="Barry K."/>
            <person name="Grigoriev I.V."/>
            <person name="Spatafora J.W."/>
        </authorList>
    </citation>
    <scope>NUCLEOTIDE SEQUENCE [LARGE SCALE GENOMIC DNA]</scope>
    <source>
        <strain evidence="6 7">AM-OR11-026</strain>
    </source>
</reference>
<dbReference type="GO" id="GO:0003697">
    <property type="term" value="F:single-stranded DNA binding"/>
    <property type="evidence" value="ECO:0007669"/>
    <property type="project" value="TreeGrafter"/>
</dbReference>
<accession>A0A1B7NF30</accession>
<dbReference type="Proteomes" id="UP000092154">
    <property type="component" value="Unassembled WGS sequence"/>
</dbReference>
<keyword evidence="7" id="KW-1185">Reference proteome</keyword>
<dbReference type="OrthoDB" id="10254973at2759"/>
<feature type="compositionally biased region" description="Basic and acidic residues" evidence="4">
    <location>
        <begin position="108"/>
        <end position="117"/>
    </location>
</feature>
<dbReference type="InterPro" id="IPR027417">
    <property type="entry name" value="P-loop_NTPase"/>
</dbReference>
<dbReference type="EMBL" id="KV448139">
    <property type="protein sequence ID" value="OAX43369.1"/>
    <property type="molecule type" value="Genomic_DNA"/>
</dbReference>
<dbReference type="Gene3D" id="3.40.50.300">
    <property type="entry name" value="P-loop containing nucleotide triphosphate hydrolases"/>
    <property type="match status" value="1"/>
</dbReference>
<dbReference type="PANTHER" id="PTHR45916">
    <property type="entry name" value="STRUCTURAL MAINTENANCE OF CHROMOSOMES PROTEIN 5"/>
    <property type="match status" value="1"/>
</dbReference>
<dbReference type="GO" id="GO:0030915">
    <property type="term" value="C:Smc5-Smc6 complex"/>
    <property type="evidence" value="ECO:0007669"/>
    <property type="project" value="TreeGrafter"/>
</dbReference>
<feature type="compositionally biased region" description="Basic and acidic residues" evidence="4">
    <location>
        <begin position="7"/>
        <end position="19"/>
    </location>
</feature>
<dbReference type="GO" id="GO:0005634">
    <property type="term" value="C:nucleus"/>
    <property type="evidence" value="ECO:0007669"/>
    <property type="project" value="TreeGrafter"/>
</dbReference>
<dbReference type="Pfam" id="PF13476">
    <property type="entry name" value="AAA_23"/>
    <property type="match status" value="1"/>
</dbReference>
<evidence type="ECO:0000256" key="2">
    <source>
        <dbReference type="ARBA" id="ARBA00018687"/>
    </source>
</evidence>
<keyword evidence="6" id="KW-0378">Hydrolase</keyword>
<feature type="compositionally biased region" description="Polar residues" evidence="4">
    <location>
        <begin position="409"/>
        <end position="432"/>
    </location>
</feature>
<name>A0A1B7NF30_9AGAM</name>
<comment type="similarity">
    <text evidence="1">Belongs to the SMC family. SMC5 subfamily.</text>
</comment>
<evidence type="ECO:0000256" key="3">
    <source>
        <dbReference type="ARBA" id="ARBA00023054"/>
    </source>
</evidence>